<dbReference type="PROSITE" id="PS50082">
    <property type="entry name" value="WD_REPEATS_2"/>
    <property type="match status" value="1"/>
</dbReference>
<dbReference type="Gene3D" id="2.130.10.10">
    <property type="entry name" value="YVTN repeat-like/Quinoprotein amine dehydrogenase"/>
    <property type="match status" value="1"/>
</dbReference>
<keyword evidence="2 5" id="KW-0853">WD repeat</keyword>
<keyword evidence="7" id="KW-1185">Reference proteome</keyword>
<dbReference type="InterPro" id="IPR015943">
    <property type="entry name" value="WD40/YVTN_repeat-like_dom_sf"/>
</dbReference>
<evidence type="ECO:0000256" key="2">
    <source>
        <dbReference type="ARBA" id="ARBA00022574"/>
    </source>
</evidence>
<dbReference type="SUPFAM" id="SSF50978">
    <property type="entry name" value="WD40 repeat-like"/>
    <property type="match status" value="1"/>
</dbReference>
<keyword evidence="3" id="KW-0677">Repeat</keyword>
<dbReference type="EMBL" id="BLLF01002100">
    <property type="protein sequence ID" value="GFH22687.1"/>
    <property type="molecule type" value="Genomic_DNA"/>
</dbReference>
<evidence type="ECO:0000313" key="7">
    <source>
        <dbReference type="Proteomes" id="UP000485058"/>
    </source>
</evidence>
<evidence type="ECO:0000256" key="4">
    <source>
        <dbReference type="ARBA" id="ARBA00023242"/>
    </source>
</evidence>
<dbReference type="SMART" id="SM00320">
    <property type="entry name" value="WD40"/>
    <property type="match status" value="2"/>
</dbReference>
<proteinExistence type="predicted"/>
<evidence type="ECO:0000256" key="5">
    <source>
        <dbReference type="PROSITE-ProRule" id="PRU00221"/>
    </source>
</evidence>
<feature type="repeat" description="WD" evidence="5">
    <location>
        <begin position="56"/>
        <end position="97"/>
    </location>
</feature>
<dbReference type="InterPro" id="IPR039241">
    <property type="entry name" value="Rrp9-like"/>
</dbReference>
<evidence type="ECO:0000256" key="3">
    <source>
        <dbReference type="ARBA" id="ARBA00022737"/>
    </source>
</evidence>
<dbReference type="PROSITE" id="PS50294">
    <property type="entry name" value="WD_REPEATS_REGION"/>
    <property type="match status" value="1"/>
</dbReference>
<comment type="caution">
    <text evidence="6">The sequence shown here is derived from an EMBL/GenBank/DDBJ whole genome shotgun (WGS) entry which is preliminary data.</text>
</comment>
<dbReference type="InterPro" id="IPR036322">
    <property type="entry name" value="WD40_repeat_dom_sf"/>
</dbReference>
<dbReference type="InterPro" id="IPR001680">
    <property type="entry name" value="WD40_rpt"/>
</dbReference>
<evidence type="ECO:0000256" key="1">
    <source>
        <dbReference type="ARBA" id="ARBA00004123"/>
    </source>
</evidence>
<dbReference type="AlphaFoldDB" id="A0A699ZIW1"/>
<protein>
    <submittedName>
        <fullName evidence="6">Uncharacterized protein</fullName>
    </submittedName>
</protein>
<evidence type="ECO:0000313" key="6">
    <source>
        <dbReference type="EMBL" id="GFH22687.1"/>
    </source>
</evidence>
<sequence length="107" mass="11521">MFCIQAPQQLLPALLPQLEGNGSSGSSHDGALLAVGGGDRKVHLFDARTDAYLQAFPGHRDSITALAWREGSHTLASGSADRTVKLWSMDDRAYMDTLFGHQAELVP</sequence>
<name>A0A699ZIW1_HAELA</name>
<reference evidence="6 7" key="1">
    <citation type="submission" date="2020-02" db="EMBL/GenBank/DDBJ databases">
        <title>Draft genome sequence of Haematococcus lacustris strain NIES-144.</title>
        <authorList>
            <person name="Morimoto D."/>
            <person name="Nakagawa S."/>
            <person name="Yoshida T."/>
            <person name="Sawayama S."/>
        </authorList>
    </citation>
    <scope>NUCLEOTIDE SEQUENCE [LARGE SCALE GENOMIC DNA]</scope>
    <source>
        <strain evidence="6 7">NIES-144</strain>
    </source>
</reference>
<dbReference type="Proteomes" id="UP000485058">
    <property type="component" value="Unassembled WGS sequence"/>
</dbReference>
<dbReference type="Pfam" id="PF00400">
    <property type="entry name" value="WD40"/>
    <property type="match status" value="2"/>
</dbReference>
<accession>A0A699ZIW1</accession>
<dbReference type="PANTHER" id="PTHR19865">
    <property type="entry name" value="U3 SMALL NUCLEOLAR RNA INTERACTING PROTEIN 2"/>
    <property type="match status" value="1"/>
</dbReference>
<dbReference type="GO" id="GO:0034511">
    <property type="term" value="F:U3 snoRNA binding"/>
    <property type="evidence" value="ECO:0007669"/>
    <property type="project" value="InterPro"/>
</dbReference>
<organism evidence="6 7">
    <name type="scientific">Haematococcus lacustris</name>
    <name type="common">Green alga</name>
    <name type="synonym">Haematococcus pluvialis</name>
    <dbReference type="NCBI Taxonomy" id="44745"/>
    <lineage>
        <taxon>Eukaryota</taxon>
        <taxon>Viridiplantae</taxon>
        <taxon>Chlorophyta</taxon>
        <taxon>core chlorophytes</taxon>
        <taxon>Chlorophyceae</taxon>
        <taxon>CS clade</taxon>
        <taxon>Chlamydomonadales</taxon>
        <taxon>Haematococcaceae</taxon>
        <taxon>Haematococcus</taxon>
    </lineage>
</organism>
<gene>
    <name evidence="6" type="ORF">HaLaN_20193</name>
</gene>
<dbReference type="GO" id="GO:0032040">
    <property type="term" value="C:small-subunit processome"/>
    <property type="evidence" value="ECO:0007669"/>
    <property type="project" value="TreeGrafter"/>
</dbReference>
<comment type="subcellular location">
    <subcellularLocation>
        <location evidence="1">Nucleus</location>
    </subcellularLocation>
</comment>
<keyword evidence="4" id="KW-0539">Nucleus</keyword>
<dbReference type="PANTHER" id="PTHR19865:SF0">
    <property type="entry name" value="U3 SMALL NUCLEOLAR RNA-INTERACTING PROTEIN 2"/>
    <property type="match status" value="1"/>
</dbReference>